<dbReference type="GO" id="GO:0061025">
    <property type="term" value="P:membrane fusion"/>
    <property type="evidence" value="ECO:0007669"/>
    <property type="project" value="TreeGrafter"/>
</dbReference>
<dbReference type="GO" id="GO:0043130">
    <property type="term" value="F:ubiquitin binding"/>
    <property type="evidence" value="ECO:0007669"/>
    <property type="project" value="TreeGrafter"/>
</dbReference>
<evidence type="ECO:0008006" key="6">
    <source>
        <dbReference type="Google" id="ProtNLM"/>
    </source>
</evidence>
<dbReference type="SUPFAM" id="SSF54236">
    <property type="entry name" value="Ubiquitin-like"/>
    <property type="match status" value="1"/>
</dbReference>
<dbReference type="SUPFAM" id="SSF46934">
    <property type="entry name" value="UBA-like"/>
    <property type="match status" value="1"/>
</dbReference>
<dbReference type="InterPro" id="IPR036241">
    <property type="entry name" value="NSFL1C_SEP_dom_sf"/>
</dbReference>
<feature type="compositionally biased region" description="Basic and acidic residues" evidence="1">
    <location>
        <begin position="154"/>
        <end position="163"/>
    </location>
</feature>
<evidence type="ECO:0000313" key="4">
    <source>
        <dbReference type="EMBL" id="KAF2075565.1"/>
    </source>
</evidence>
<dbReference type="InterPro" id="IPR012989">
    <property type="entry name" value="SEP_domain"/>
</dbReference>
<dbReference type="Gene3D" id="1.10.8.10">
    <property type="entry name" value="DNA helicase RuvA subunit, C-terminal domain"/>
    <property type="match status" value="1"/>
</dbReference>
<gene>
    <name evidence="4" type="ORF">CYY_003151</name>
</gene>
<dbReference type="GO" id="GO:0007030">
    <property type="term" value="P:Golgi organization"/>
    <property type="evidence" value="ECO:0007669"/>
    <property type="project" value="TreeGrafter"/>
</dbReference>
<evidence type="ECO:0000256" key="1">
    <source>
        <dbReference type="SAM" id="MobiDB-lite"/>
    </source>
</evidence>
<dbReference type="SMART" id="SM00166">
    <property type="entry name" value="UBX"/>
    <property type="match status" value="1"/>
</dbReference>
<feature type="compositionally biased region" description="Polar residues" evidence="1">
    <location>
        <begin position="169"/>
        <end position="178"/>
    </location>
</feature>
<feature type="compositionally biased region" description="Low complexity" evidence="1">
    <location>
        <begin position="45"/>
        <end position="81"/>
    </location>
</feature>
<feature type="region of interest" description="Disordered" evidence="1">
    <location>
        <begin position="41"/>
        <end position="194"/>
    </location>
</feature>
<dbReference type="EMBL" id="AJWJ01000095">
    <property type="protein sequence ID" value="KAF2075565.1"/>
    <property type="molecule type" value="Genomic_DNA"/>
</dbReference>
<reference evidence="4" key="1">
    <citation type="submission" date="2020-01" db="EMBL/GenBank/DDBJ databases">
        <title>Development of genomics and gene disruption for Polysphondylium violaceum indicates a role for the polyketide synthase stlB in stalk morphogenesis.</title>
        <authorList>
            <person name="Narita B."/>
            <person name="Kawabe Y."/>
            <person name="Kin K."/>
            <person name="Saito T."/>
            <person name="Gibbs R."/>
            <person name="Kuspa A."/>
            <person name="Muzny D."/>
            <person name="Queller D."/>
            <person name="Richards S."/>
            <person name="Strassman J."/>
            <person name="Sucgang R."/>
            <person name="Worley K."/>
            <person name="Schaap P."/>
        </authorList>
    </citation>
    <scope>NUCLEOTIDE SEQUENCE</scope>
    <source>
        <strain evidence="4">QSvi11</strain>
    </source>
</reference>
<dbReference type="GO" id="GO:0005634">
    <property type="term" value="C:nucleus"/>
    <property type="evidence" value="ECO:0007669"/>
    <property type="project" value="TreeGrafter"/>
</dbReference>
<dbReference type="PROSITE" id="PS51399">
    <property type="entry name" value="SEP"/>
    <property type="match status" value="1"/>
</dbReference>
<dbReference type="Gene3D" id="3.10.20.90">
    <property type="entry name" value="Phosphatidylinositol 3-kinase Catalytic Subunit, Chain A, domain 1"/>
    <property type="match status" value="1"/>
</dbReference>
<feature type="domain" description="SEP" evidence="3">
    <location>
        <begin position="192"/>
        <end position="255"/>
    </location>
</feature>
<dbReference type="Pfam" id="PF08059">
    <property type="entry name" value="SEP"/>
    <property type="match status" value="1"/>
</dbReference>
<feature type="domain" description="UBX" evidence="2">
    <location>
        <begin position="303"/>
        <end position="379"/>
    </location>
</feature>
<dbReference type="Gene3D" id="3.30.420.210">
    <property type="entry name" value="SEP domain"/>
    <property type="match status" value="1"/>
</dbReference>
<dbReference type="PANTHER" id="PTHR23333:SF20">
    <property type="entry name" value="NSFL1 COFACTOR P47"/>
    <property type="match status" value="1"/>
</dbReference>
<name>A0A8J4PXH6_9MYCE</name>
<dbReference type="Pfam" id="PF14555">
    <property type="entry name" value="UBA_4"/>
    <property type="match status" value="1"/>
</dbReference>
<dbReference type="CDD" id="cd01770">
    <property type="entry name" value="UBX_UBXN2"/>
    <property type="match status" value="1"/>
</dbReference>
<sequence length="381" mass="41491">MEHSEAIAQFQSLTGASVEESKFFLESHGWDLDTSVSAFYDADRSSSNNNDNNNNNRNVTPSASSYPTSTSKPSSNTSRKPASGAIKTFADYSNEDEEDSDEDEHGKSQNYFTGGEKSGLMVQSAPKEKKDRNEIVNDVFDSAKKQGATPTTGDPKKPERESFDGSGYQLGSTDQGSRVVSKPKEKDPSEQTAECKITFWRQGFTVDNGELRTFDDQKNREFLQDIQRGIIPSELQAPPGGLSLVLINNHEKDYTEPPKPKYVAFSGGGQALGSTTTTTTSSSSSSSSSSKPATAAKPPTIDSSQPTTTLQIRLADGSRIQPTFNQTNTIVDVVNYINSSNPSSRPFDLLNGFPMKPIDITSTKSLKDSGFLNESFVQKYK</sequence>
<dbReference type="PANTHER" id="PTHR23333">
    <property type="entry name" value="UBX DOMAIN CONTAINING PROTEIN"/>
    <property type="match status" value="1"/>
</dbReference>
<dbReference type="InterPro" id="IPR009060">
    <property type="entry name" value="UBA-like_sf"/>
</dbReference>
<organism evidence="4 5">
    <name type="scientific">Polysphondylium violaceum</name>
    <dbReference type="NCBI Taxonomy" id="133409"/>
    <lineage>
        <taxon>Eukaryota</taxon>
        <taxon>Amoebozoa</taxon>
        <taxon>Evosea</taxon>
        <taxon>Eumycetozoa</taxon>
        <taxon>Dictyostelia</taxon>
        <taxon>Dictyosteliales</taxon>
        <taxon>Dictyosteliaceae</taxon>
        <taxon>Polysphondylium</taxon>
    </lineage>
</organism>
<dbReference type="SUPFAM" id="SSF102848">
    <property type="entry name" value="NSFL1 (p97 ATPase) cofactor p47, SEP domain"/>
    <property type="match status" value="1"/>
</dbReference>
<dbReference type="Proteomes" id="UP000695562">
    <property type="component" value="Unassembled WGS sequence"/>
</dbReference>
<dbReference type="Pfam" id="PF00789">
    <property type="entry name" value="UBX"/>
    <property type="match status" value="1"/>
</dbReference>
<dbReference type="CDD" id="cd14348">
    <property type="entry name" value="UBA_p47"/>
    <property type="match status" value="1"/>
</dbReference>
<accession>A0A8J4PXH6</accession>
<dbReference type="GO" id="GO:0000045">
    <property type="term" value="P:autophagosome assembly"/>
    <property type="evidence" value="ECO:0007669"/>
    <property type="project" value="TreeGrafter"/>
</dbReference>
<feature type="region of interest" description="Disordered" evidence="1">
    <location>
        <begin position="257"/>
        <end position="307"/>
    </location>
</feature>
<dbReference type="GO" id="GO:0005829">
    <property type="term" value="C:cytosol"/>
    <property type="evidence" value="ECO:0007669"/>
    <property type="project" value="TreeGrafter"/>
</dbReference>
<dbReference type="GO" id="GO:0031468">
    <property type="term" value="P:nuclear membrane reassembly"/>
    <property type="evidence" value="ECO:0007669"/>
    <property type="project" value="TreeGrafter"/>
</dbReference>
<dbReference type="OrthoDB" id="25887at2759"/>
<feature type="compositionally biased region" description="Low complexity" evidence="1">
    <location>
        <begin position="274"/>
        <end position="290"/>
    </location>
</feature>
<comment type="caution">
    <text evidence="4">The sequence shown here is derived from an EMBL/GenBank/DDBJ whole genome shotgun (WGS) entry which is preliminary data.</text>
</comment>
<evidence type="ECO:0000259" key="3">
    <source>
        <dbReference type="PROSITE" id="PS51399"/>
    </source>
</evidence>
<dbReference type="InterPro" id="IPR001012">
    <property type="entry name" value="UBX_dom"/>
</dbReference>
<protein>
    <recommendedName>
        <fullName evidence="6">NSFL1 cofactor p47</fullName>
    </recommendedName>
</protein>
<dbReference type="AlphaFoldDB" id="A0A8J4PXH6"/>
<feature type="compositionally biased region" description="Acidic residues" evidence="1">
    <location>
        <begin position="93"/>
        <end position="103"/>
    </location>
</feature>
<proteinExistence type="predicted"/>
<keyword evidence="5" id="KW-1185">Reference proteome</keyword>
<dbReference type="SMART" id="SM00553">
    <property type="entry name" value="SEP"/>
    <property type="match status" value="1"/>
</dbReference>
<evidence type="ECO:0000313" key="5">
    <source>
        <dbReference type="Proteomes" id="UP000695562"/>
    </source>
</evidence>
<dbReference type="InterPro" id="IPR029071">
    <property type="entry name" value="Ubiquitin-like_domsf"/>
</dbReference>
<feature type="compositionally biased region" description="Basic and acidic residues" evidence="1">
    <location>
        <begin position="126"/>
        <end position="135"/>
    </location>
</feature>
<evidence type="ECO:0000259" key="2">
    <source>
        <dbReference type="PROSITE" id="PS50033"/>
    </source>
</evidence>
<dbReference type="GO" id="GO:0043161">
    <property type="term" value="P:proteasome-mediated ubiquitin-dependent protein catabolic process"/>
    <property type="evidence" value="ECO:0007669"/>
    <property type="project" value="TreeGrafter"/>
</dbReference>
<dbReference type="PROSITE" id="PS50033">
    <property type="entry name" value="UBX"/>
    <property type="match status" value="1"/>
</dbReference>